<reference evidence="15 16" key="1">
    <citation type="submission" date="2019-07" db="EMBL/GenBank/DDBJ databases">
        <title>Whole genome shotgun sequence of Methylobacterium haplocladii NBRC 107714.</title>
        <authorList>
            <person name="Hosoyama A."/>
            <person name="Uohara A."/>
            <person name="Ohji S."/>
            <person name="Ichikawa N."/>
        </authorList>
    </citation>
    <scope>NUCLEOTIDE SEQUENCE [LARGE SCALE GENOMIC DNA]</scope>
    <source>
        <strain evidence="15 16">NBRC 107714</strain>
    </source>
</reference>
<evidence type="ECO:0000256" key="1">
    <source>
        <dbReference type="ARBA" id="ARBA00001932"/>
    </source>
</evidence>
<protein>
    <recommendedName>
        <fullName evidence="5">Deoxyribodipyrimidine photo-lyase</fullName>
        <ecNumber evidence="4">4.1.99.3</ecNumber>
    </recommendedName>
    <alternativeName>
        <fullName evidence="12">DNA photolyase</fullName>
    </alternativeName>
</protein>
<dbReference type="RefSeq" id="WP_147081107.1">
    <property type="nucleotide sequence ID" value="NZ_BJZT01000039.1"/>
</dbReference>
<comment type="catalytic activity">
    <reaction evidence="13">
        <text>cyclobutadipyrimidine (in DNA) = 2 pyrimidine residues (in DNA).</text>
        <dbReference type="EC" id="4.1.99.3"/>
    </reaction>
</comment>
<keyword evidence="10" id="KW-0234">DNA repair</keyword>
<dbReference type="Pfam" id="PF00875">
    <property type="entry name" value="DNA_photolyase"/>
    <property type="match status" value="1"/>
</dbReference>
<evidence type="ECO:0000256" key="11">
    <source>
        <dbReference type="ARBA" id="ARBA00023239"/>
    </source>
</evidence>
<dbReference type="GO" id="GO:0003677">
    <property type="term" value="F:DNA binding"/>
    <property type="evidence" value="ECO:0007669"/>
    <property type="project" value="UniProtKB-KW"/>
</dbReference>
<dbReference type="FunFam" id="1.10.579.10:FF:000002">
    <property type="entry name" value="Deoxyribodipyrimidine photolyase"/>
    <property type="match status" value="1"/>
</dbReference>
<dbReference type="InterPro" id="IPR014729">
    <property type="entry name" value="Rossmann-like_a/b/a_fold"/>
</dbReference>
<gene>
    <name evidence="15" type="primary">phrB</name>
    <name evidence="15" type="ORF">MHA02_34920</name>
</gene>
<evidence type="ECO:0000313" key="15">
    <source>
        <dbReference type="EMBL" id="GEP01105.1"/>
    </source>
</evidence>
<dbReference type="OrthoDB" id="9772484at2"/>
<name>A0A512ITS0_9HYPH</name>
<organism evidence="15 16">
    <name type="scientific">Methylobacterium haplocladii</name>
    <dbReference type="NCBI Taxonomy" id="1176176"/>
    <lineage>
        <taxon>Bacteria</taxon>
        <taxon>Pseudomonadati</taxon>
        <taxon>Pseudomonadota</taxon>
        <taxon>Alphaproteobacteria</taxon>
        <taxon>Hyphomicrobiales</taxon>
        <taxon>Methylobacteriaceae</taxon>
        <taxon>Methylobacterium</taxon>
    </lineage>
</organism>
<keyword evidence="9" id="KW-0238">DNA-binding</keyword>
<dbReference type="PANTHER" id="PTHR10211">
    <property type="entry name" value="DEOXYRIBODIPYRIMIDINE PHOTOLYASE"/>
    <property type="match status" value="1"/>
</dbReference>
<comment type="similarity">
    <text evidence="3">Belongs to the DNA photolyase class-2 family.</text>
</comment>
<evidence type="ECO:0000256" key="12">
    <source>
        <dbReference type="ARBA" id="ARBA00031671"/>
    </source>
</evidence>
<evidence type="ECO:0000256" key="10">
    <source>
        <dbReference type="ARBA" id="ARBA00023204"/>
    </source>
</evidence>
<dbReference type="GO" id="GO:0000719">
    <property type="term" value="P:photoreactive repair"/>
    <property type="evidence" value="ECO:0007669"/>
    <property type="project" value="TreeGrafter"/>
</dbReference>
<keyword evidence="11 15" id="KW-0456">Lyase</keyword>
<accession>A0A512ITS0</accession>
<keyword evidence="16" id="KW-1185">Reference proteome</keyword>
<dbReference type="PANTHER" id="PTHR10211:SF0">
    <property type="entry name" value="DEOXYRIBODIPYRIMIDINE PHOTO-LYASE"/>
    <property type="match status" value="1"/>
</dbReference>
<dbReference type="Proteomes" id="UP000321258">
    <property type="component" value="Unassembled WGS sequence"/>
</dbReference>
<dbReference type="PROSITE" id="PS51645">
    <property type="entry name" value="PHR_CRY_ALPHA_BETA"/>
    <property type="match status" value="1"/>
</dbReference>
<feature type="domain" description="Photolyase/cryptochrome alpha/beta" evidence="14">
    <location>
        <begin position="21"/>
        <end position="152"/>
    </location>
</feature>
<dbReference type="Gene3D" id="1.10.579.10">
    <property type="entry name" value="DNA Cyclobutane Dipyrimidine Photolyase, subunit A, domain 3"/>
    <property type="match status" value="1"/>
</dbReference>
<evidence type="ECO:0000256" key="2">
    <source>
        <dbReference type="ARBA" id="ARBA00001974"/>
    </source>
</evidence>
<dbReference type="SUPFAM" id="SSF48173">
    <property type="entry name" value="Cryptochrome/photolyase FAD-binding domain"/>
    <property type="match status" value="1"/>
</dbReference>
<dbReference type="Gene3D" id="3.40.50.620">
    <property type="entry name" value="HUPs"/>
    <property type="match status" value="1"/>
</dbReference>
<comment type="cofactor">
    <cofactor evidence="2">
        <name>FAD</name>
        <dbReference type="ChEBI" id="CHEBI:57692"/>
    </cofactor>
</comment>
<dbReference type="AlphaFoldDB" id="A0A512ITS0"/>
<proteinExistence type="inferred from homology"/>
<evidence type="ECO:0000259" key="14">
    <source>
        <dbReference type="PROSITE" id="PS51645"/>
    </source>
</evidence>
<evidence type="ECO:0000313" key="16">
    <source>
        <dbReference type="Proteomes" id="UP000321258"/>
    </source>
</evidence>
<evidence type="ECO:0000256" key="3">
    <source>
        <dbReference type="ARBA" id="ARBA00006409"/>
    </source>
</evidence>
<dbReference type="InterPro" id="IPR006050">
    <property type="entry name" value="DNA_photolyase_N"/>
</dbReference>
<dbReference type="InterPro" id="IPR036134">
    <property type="entry name" value="Crypto/Photolyase_FAD-like_sf"/>
</dbReference>
<dbReference type="InterPro" id="IPR036155">
    <property type="entry name" value="Crypto/Photolyase_N_sf"/>
</dbReference>
<keyword evidence="7" id="KW-0227">DNA damage</keyword>
<keyword evidence="8" id="KW-0274">FAD</keyword>
<evidence type="ECO:0000256" key="6">
    <source>
        <dbReference type="ARBA" id="ARBA00022630"/>
    </source>
</evidence>
<dbReference type="GO" id="GO:0003904">
    <property type="term" value="F:deoxyribodipyrimidine photo-lyase activity"/>
    <property type="evidence" value="ECO:0007669"/>
    <property type="project" value="UniProtKB-EC"/>
</dbReference>
<comment type="caution">
    <text evidence="15">The sequence shown here is derived from an EMBL/GenBank/DDBJ whole genome shotgun (WGS) entry which is preliminary data.</text>
</comment>
<evidence type="ECO:0000256" key="9">
    <source>
        <dbReference type="ARBA" id="ARBA00023125"/>
    </source>
</evidence>
<evidence type="ECO:0000256" key="4">
    <source>
        <dbReference type="ARBA" id="ARBA00013149"/>
    </source>
</evidence>
<keyword evidence="6" id="KW-0285">Flavoprotein</keyword>
<dbReference type="EMBL" id="BJZT01000039">
    <property type="protein sequence ID" value="GEP01105.1"/>
    <property type="molecule type" value="Genomic_DNA"/>
</dbReference>
<comment type="cofactor">
    <cofactor evidence="1">
        <name>(6R)-5,10-methylene-5,6,7,8-tetrahydrofolate</name>
        <dbReference type="ChEBI" id="CHEBI:15636"/>
    </cofactor>
</comment>
<dbReference type="Gene3D" id="1.25.40.80">
    <property type="match status" value="1"/>
</dbReference>
<evidence type="ECO:0000256" key="7">
    <source>
        <dbReference type="ARBA" id="ARBA00022763"/>
    </source>
</evidence>
<sequence length="462" mass="52011">MAIPSQRLRVLAEGAPNADGGYVLYLLQQANRADFNPALEFAIEEANRLGCPVVACFGLLDGKSGFPEANARHYAFLLQGLADCRERLSKRGVGFVMRKASPAEIAIDLAKDAKLLVLDRGYLAIQKRWYAEITEAVETRIVQVEGDVVVPVEAASGKHEYAARTLRPKLHKLWDDYLEPLQARTVKHKADGLTLKSEIDVSNPDKVLAGMSLDTSVAPVKRFTGGHTEAKRRLKAYLAGPFAGYGADRNKPEADAASHMSPYLHFGQISPVEIALAVREAKPGSQEDRQTYLEELIVRRELAMNHVFYTEGYDRYETALPDWAKKTLAEQAGDARPHQYSEAQLAAGETHEPYWNAAMREMRETGYMHNQLRMYWGKKILEWSPSPEEAFARTLRLNNRYFLDGRDANSFTNVAWVFGLHDRPWQRRKIFGTVRYQSENSLKKFDAKAYLKTVETLCAAEG</sequence>
<dbReference type="SUPFAM" id="SSF52425">
    <property type="entry name" value="Cryptochrome/photolyase, N-terminal domain"/>
    <property type="match status" value="1"/>
</dbReference>
<evidence type="ECO:0000256" key="5">
    <source>
        <dbReference type="ARBA" id="ARBA00014046"/>
    </source>
</evidence>
<dbReference type="InterPro" id="IPR052219">
    <property type="entry name" value="Photolyase_Class-2"/>
</dbReference>
<dbReference type="EC" id="4.1.99.3" evidence="4"/>
<evidence type="ECO:0000256" key="8">
    <source>
        <dbReference type="ARBA" id="ARBA00022827"/>
    </source>
</evidence>
<evidence type="ECO:0000256" key="13">
    <source>
        <dbReference type="ARBA" id="ARBA00033999"/>
    </source>
</evidence>